<dbReference type="Pfam" id="PF00071">
    <property type="entry name" value="Ras"/>
    <property type="match status" value="1"/>
</dbReference>
<dbReference type="AlphaFoldDB" id="A0A4P9W852"/>
<dbReference type="FunFam" id="3.40.50.300:FF:001447">
    <property type="entry name" value="Ras-related protein Rab-1B"/>
    <property type="match status" value="1"/>
</dbReference>
<evidence type="ECO:0000256" key="1">
    <source>
        <dbReference type="ARBA" id="ARBA00022741"/>
    </source>
</evidence>
<reference evidence="3" key="1">
    <citation type="journal article" date="2018" name="Nat. Microbiol.">
        <title>Leveraging single-cell genomics to expand the fungal tree of life.</title>
        <authorList>
            <person name="Ahrendt S.R."/>
            <person name="Quandt C.A."/>
            <person name="Ciobanu D."/>
            <person name="Clum A."/>
            <person name="Salamov A."/>
            <person name="Andreopoulos B."/>
            <person name="Cheng J.F."/>
            <person name="Woyke T."/>
            <person name="Pelin A."/>
            <person name="Henrissat B."/>
            <person name="Reynolds N.K."/>
            <person name="Benny G.L."/>
            <person name="Smith M.E."/>
            <person name="James T.Y."/>
            <person name="Grigoriev I.V."/>
        </authorList>
    </citation>
    <scope>NUCLEOTIDE SEQUENCE [LARGE SCALE GENOMIC DNA]</scope>
</reference>
<dbReference type="InterPro" id="IPR005225">
    <property type="entry name" value="Small_GTP-bd"/>
</dbReference>
<dbReference type="EMBL" id="KZ996669">
    <property type="protein sequence ID" value="RKO88504.1"/>
    <property type="molecule type" value="Genomic_DNA"/>
</dbReference>
<name>A0A4P9W852_9FUNG</name>
<dbReference type="GO" id="GO:0005525">
    <property type="term" value="F:GTP binding"/>
    <property type="evidence" value="ECO:0007669"/>
    <property type="project" value="InterPro"/>
</dbReference>
<evidence type="ECO:0000313" key="2">
    <source>
        <dbReference type="EMBL" id="RKO88504.1"/>
    </source>
</evidence>
<protein>
    <submittedName>
        <fullName evidence="2">Small GTPase superfamily</fullName>
    </submittedName>
</protein>
<proteinExistence type="predicted"/>
<dbReference type="NCBIfam" id="TIGR00231">
    <property type="entry name" value="small_GTP"/>
    <property type="match status" value="1"/>
</dbReference>
<evidence type="ECO:0000313" key="3">
    <source>
        <dbReference type="Proteomes" id="UP000269721"/>
    </source>
</evidence>
<dbReference type="SMART" id="SM00175">
    <property type="entry name" value="RAB"/>
    <property type="match status" value="1"/>
</dbReference>
<dbReference type="Proteomes" id="UP000269721">
    <property type="component" value="Unassembled WGS sequence"/>
</dbReference>
<dbReference type="SUPFAM" id="SSF52540">
    <property type="entry name" value="P-loop containing nucleoside triphosphate hydrolases"/>
    <property type="match status" value="1"/>
</dbReference>
<dbReference type="Gene3D" id="3.40.50.300">
    <property type="entry name" value="P-loop containing nucleotide triphosphate hydrolases"/>
    <property type="match status" value="1"/>
</dbReference>
<dbReference type="SMART" id="SM00174">
    <property type="entry name" value="RHO"/>
    <property type="match status" value="1"/>
</dbReference>
<dbReference type="PROSITE" id="PS51419">
    <property type="entry name" value="RAB"/>
    <property type="match status" value="1"/>
</dbReference>
<dbReference type="InterPro" id="IPR001806">
    <property type="entry name" value="Small_GTPase"/>
</dbReference>
<dbReference type="SMART" id="SM00173">
    <property type="entry name" value="RAS"/>
    <property type="match status" value="1"/>
</dbReference>
<dbReference type="CDD" id="cd00154">
    <property type="entry name" value="Rab"/>
    <property type="match status" value="1"/>
</dbReference>
<dbReference type="GO" id="GO:0003924">
    <property type="term" value="F:GTPase activity"/>
    <property type="evidence" value="ECO:0007669"/>
    <property type="project" value="InterPro"/>
</dbReference>
<dbReference type="PRINTS" id="PR00449">
    <property type="entry name" value="RASTRNSFRMNG"/>
</dbReference>
<accession>A0A4P9W852</accession>
<dbReference type="PANTHER" id="PTHR47978">
    <property type="match status" value="1"/>
</dbReference>
<feature type="non-terminal residue" evidence="2">
    <location>
        <position position="1"/>
    </location>
</feature>
<keyword evidence="1" id="KW-0547">Nucleotide-binding</keyword>
<gene>
    <name evidence="2" type="ORF">BDK51DRAFT_17186</name>
</gene>
<dbReference type="OrthoDB" id="9989112at2759"/>
<organism evidence="2 3">
    <name type="scientific">Blyttiomyces helicus</name>
    <dbReference type="NCBI Taxonomy" id="388810"/>
    <lineage>
        <taxon>Eukaryota</taxon>
        <taxon>Fungi</taxon>
        <taxon>Fungi incertae sedis</taxon>
        <taxon>Chytridiomycota</taxon>
        <taxon>Chytridiomycota incertae sedis</taxon>
        <taxon>Chytridiomycetes</taxon>
        <taxon>Chytridiomycetes incertae sedis</taxon>
        <taxon>Blyttiomyces</taxon>
    </lineage>
</organism>
<keyword evidence="3" id="KW-1185">Reference proteome</keyword>
<sequence>VILRGSPGVGKTNLLTRWTQDSFDRFAVPTIGSVVTINTITIDGMKVTGQIWDTGGGQIAERLATTFYSGSYGAILVYDITNRASFSFLDDTYKEVSLWVDPIMIVGNKCDQSGLRVVTREEGQEWYGMQFVETSALESTQVGFMFQTTLAGKKYSIITEAEGKLDAGVNAQSCLFWIDILEP</sequence>
<dbReference type="InterPro" id="IPR027417">
    <property type="entry name" value="P-loop_NTPase"/>
</dbReference>